<dbReference type="AlphaFoldDB" id="A0A1E8BG74"/>
<dbReference type="PATRIC" id="fig|86662.24.peg.5355"/>
<protein>
    <submittedName>
        <fullName evidence="1">Uncharacterized protein</fullName>
    </submittedName>
</protein>
<organism evidence="1 2">
    <name type="scientific">Bacillus mycoides</name>
    <dbReference type="NCBI Taxonomy" id="1405"/>
    <lineage>
        <taxon>Bacteria</taxon>
        <taxon>Bacillati</taxon>
        <taxon>Bacillota</taxon>
        <taxon>Bacilli</taxon>
        <taxon>Bacillales</taxon>
        <taxon>Bacillaceae</taxon>
        <taxon>Bacillus</taxon>
        <taxon>Bacillus cereus group</taxon>
    </lineage>
</organism>
<evidence type="ECO:0000313" key="1">
    <source>
        <dbReference type="EMBL" id="OFD88215.1"/>
    </source>
</evidence>
<name>A0A1E8BG74_BACMY</name>
<evidence type="ECO:0000313" key="2">
    <source>
        <dbReference type="Proteomes" id="UP000175835"/>
    </source>
</evidence>
<comment type="caution">
    <text evidence="1">The sequence shown here is derived from an EMBL/GenBank/DDBJ whole genome shotgun (WGS) entry which is preliminary data.</text>
</comment>
<reference evidence="1 2" key="1">
    <citation type="submission" date="2016-05" db="EMBL/GenBank/DDBJ databases">
        <title>Bacillus thuringiensis and Bacillus weihenstephanensis as novel biocontrol agents of wilt causing Verticillium species.</title>
        <authorList>
            <person name="Hollensteiner J."/>
            <person name="Wemheuer F."/>
            <person name="Harting R."/>
            <person name="Kolarzyk A."/>
            <person name="Diaz-Valerio S."/>
            <person name="Poehlein A."/>
            <person name="Brzuszkiewicz E."/>
            <person name="Nesemann K."/>
            <person name="Braus-Stromeyer S."/>
            <person name="Braus G."/>
            <person name="Daniel R."/>
            <person name="Liesegang H."/>
        </authorList>
    </citation>
    <scope>NUCLEOTIDE SEQUENCE [LARGE SCALE GENOMIC DNA]</scope>
    <source>
        <strain evidence="1 2">GOE11</strain>
    </source>
</reference>
<accession>A0A1E8BG74</accession>
<dbReference type="Proteomes" id="UP000175835">
    <property type="component" value="Unassembled WGS sequence"/>
</dbReference>
<dbReference type="EMBL" id="LXLX01000050">
    <property type="protein sequence ID" value="OFD88215.1"/>
    <property type="molecule type" value="Genomic_DNA"/>
</dbReference>
<sequence length="87" mass="10062">MHRAFLKTEVSSKTNEVIIENQLLLRKNLALFNNMDQQLKNISNELHDSFESQTGAAIQRTLEEHKHKIGKKLFIEHMNLSNSCGKK</sequence>
<dbReference type="RefSeq" id="WP_236735902.1">
    <property type="nucleotide sequence ID" value="NZ_LXLN01000040.1"/>
</dbReference>
<proteinExistence type="predicted"/>
<gene>
    <name evidence="1" type="ORF">BWGOE11_53150</name>
</gene>